<dbReference type="SUPFAM" id="SSF52540">
    <property type="entry name" value="P-loop containing nucleoside triphosphate hydrolases"/>
    <property type="match status" value="6"/>
</dbReference>
<dbReference type="SMART" id="SM00382">
    <property type="entry name" value="AAA"/>
    <property type="match status" value="5"/>
</dbReference>
<dbReference type="GO" id="GO:0005730">
    <property type="term" value="C:nucleolus"/>
    <property type="evidence" value="ECO:0007669"/>
    <property type="project" value="UniProtKB-SubCell"/>
</dbReference>
<evidence type="ECO:0000256" key="2">
    <source>
        <dbReference type="ARBA" id="ARBA00004642"/>
    </source>
</evidence>
<feature type="domain" description="AAA+ ATPase" evidence="10">
    <location>
        <begin position="1162"/>
        <end position="1415"/>
    </location>
</feature>
<dbReference type="FunFam" id="3.40.50.300:FF:000142">
    <property type="entry name" value="Midasin"/>
    <property type="match status" value="1"/>
</dbReference>
<proteinExistence type="inferred from homology"/>
<dbReference type="Gene3D" id="3.40.50.1820">
    <property type="entry name" value="alpha/beta hydrolase"/>
    <property type="match status" value="1"/>
</dbReference>
<evidence type="ECO:0000256" key="7">
    <source>
        <dbReference type="ARBA" id="ARBA00023186"/>
    </source>
</evidence>
<dbReference type="PANTHER" id="PTHR48103:SF2">
    <property type="entry name" value="MIDASIN"/>
    <property type="match status" value="1"/>
</dbReference>
<keyword evidence="8" id="KW-0539">Nucleus</keyword>
<sequence length="2592" mass="283990">MSHGGFAARGFLPDRALVLDEMQSQEDLATTHWDADGVRCRHGVCFKVIHPEVTETLPFVSTEPAAQAMRQLLLAIGVQSPVLLSGPSGVGKTTFLRRAAQLMGQHEPVFLFCDEQTDIKMLLGAYVCGQTVGEFLWRPGVVTEALQKGRWLVLEDVDRVPAEVLAALLPLADSRRLVIPERNQRIEAHQDFQLFGTFSCGSQPVLWTESGPDNEAAADAGLHEPRARVPALVSAWTRVWLGPLREQDLSKLLTGHYPELASITEQLLASAALLRQRQALEGPAAAPRDILRWCARLRNAKLVLSPIFTEESRSVLLREALQVLLGRVADVRLRRSFLASLAPLWSLDSGVADALLQERPTVSLLPDVKQVQIGDILLPLAKGREKAGEPFAYTSVHARVLQALASAIRSEEPALLVGDTGTGKTSVVQHVGRLLGREVLVYNFNEQSESTELIGGFRPVDNVMQLMSELVETFCTTFEKSFSRRKNANVLEKIRGDFLTRRWAAVLHGIGSIISKAQGNLSDPVTQASKGVKSIHLATEWERVCSLRAKATSVVAAGSAPKFEFKEGLLVQALRSGAWVVLDEINLAPSDLLQRIQGLIERSSGTHLALPESGDEHVVPHADFRLFACMNPPRLPPPPSDEGEVAGDLPMGARAGQAAGKKELPPGIRGRFTEIFVDEVHTSEDLGHIVRSYLERDLPNPPCDAIVGFYKHAALLCRQSSLLDGAGRVSYFSLRNLTRALRFALRLARRAHHALPAKQALAQGLAVGFATTLDLGSSKVVEDMIKEALGVSPVLGAKDGASSTAAVKMDADQGWINVEGYWIKAGPQKVDIGAAHQDFVITTSVRRNLQNIARMLSGGRFPILLEGPTSAGKTSLVKFLAKLTGHEFVRINNHEHTDLQEYVGQYVCDPDTGQLVFQEGVLVRAARAGHWVVLDELNLAPSEVLEALNRLLDDNRELYIPDTGNTVKPHEEFMVFATQNPAGANYGGRKSLSRAFRNRFTELFVSELPMEELAVVLHKRCQVPPSYVKVMLAVYADLQSHRNQSAVFLGKQSFMTVRDLLRWGHRKPNSYLELAVEGWALLAERLRKKEEREVVRTSLQKHCAGVKDLQVDYTQDAVVTDARARVEQKLQAGEQVPGGLGQVVWTPAFCRMVALIGRCVRAGEPALLVGETGGGKTMACQLLSWALVEEGLPERRLRTLNCHQQTETSDFIGSLRPVRGRDAIFSAITATAQNLAALMAREAAGGGGAALERLQREVKSVAEGKGNLKHLAQALRVALAKEENSGPPSKRRRQEGGWMAMGRQLLGCCGDYERIFEWADGALVEAMRCGGAFLVDEISLAEDSVLERLNSVLEPEHFLLLAEKPLTGSDLEVVQALSSFRLFATMNPGGDFGKRELSPALRNRFTEIWVEPIDFATREAEQLVSSQLPSDRLARQLARPMLSCVTWFNERVLHPLSIREVLAWSAFVRNSVKDSGLASAVEMYLHGGCMTLVDSLGLGNQLVDTQCLSAVEEDDANAGGLSKAQRAILRHLLQLEAFELGSEAREELKAAFGQGGFAWVKQRGTSVQDGFLDFGGFKISVADVDMDAGAPSGGDFDFGAPAAACNVGRLVRALQQPKAVLLEGPPGLGKTATVQALASSTGRRLLRVNLSEQTDLLDLLGSDLPMPGEAATFRWCDGPLLRAMRQGDWVLLDEINLAPQATLEGLNALLDHRREVFLPAIGQTVEAHPGFRLFAAQNPVTTGGGRKGLPRSFLNRFTRVVLSQLSSADLRHICRHVHAAAIGEEVVDKAVLLVEELQKVAQGSDEGGPFEAHLDFDWNLRDALRLCELLRAKVPLALHYASAELLFVSRLRCERDQAVARRVIRRIFPPPQHEGPNADMERAAALLRASCGLEAAESRPSGAENRPSQPHLCVGAHSLQERAEGIQIGAAVLQPLRPGDLRSWGGLEHIRHCPHLAALPSQSGILHAMAHAVSESLKWPVLLVGAPGSGKHSVVRWMAAMARMPLQEVPLTPAMDASELLGCFEQVDAKGQLRHWAHKAHVLAHSRLAEKEDPKSRAILEECLRQSSQLEALADDKVEVTVLLSQADALLKQLKTQGTPEELQDLEQQLADARSRKSAARFEWVDGPLVTAMLEGSWVLLSHAEQAAPAVLDRLNSLLEPNGFLMLTESGEERLVWPHPDFRVFFTLTTGSYASTVSRALRNRCMEIFVSEGSRQPREEEEPMLDRVLPAFAFMDEVLTELTVQLEPLPELNWVREALSNQALAFLAPPASLVDSARVALACEAVPADVALHLASLHCLAQALWRGFGESRGRAAEEPARDAWAGSLGAGSGFDVAFRSAVPRFVGFSLTVGKLMKGQPETRDKCSDHPRRLRKKKKARDDSLKIPWLMPPAEAGDIQLQQAHFRSPVDLLLSLVIRPPRCRYQPGKLGPITFRIGDKGHGRREDLVVQNARGQALQCSLFEAIPEPGVPTEETWPRERPCATWHSRNLSREVMLTVIFLHGNSSCRLEALPLLPLLLPLRVSLFCFDFSGSGLSEGDYISLGWFEREDLAACVELLRRSGRVSRVALWGRSMGAFTAPRSSHGVEMFLVN</sequence>
<comment type="caution">
    <text evidence="11">The sequence shown here is derived from an EMBL/GenBank/DDBJ whole genome shotgun (WGS) entry which is preliminary data.</text>
</comment>
<gene>
    <name evidence="11" type="ORF">EVOR1521_LOCUS7410</name>
</gene>
<evidence type="ECO:0000259" key="10">
    <source>
        <dbReference type="SMART" id="SM00382"/>
    </source>
</evidence>
<evidence type="ECO:0000256" key="5">
    <source>
        <dbReference type="ARBA" id="ARBA00022741"/>
    </source>
</evidence>
<dbReference type="EMBL" id="CAUJNA010000591">
    <property type="protein sequence ID" value="CAJ1379050.1"/>
    <property type="molecule type" value="Genomic_DNA"/>
</dbReference>
<dbReference type="InterPro" id="IPR040848">
    <property type="entry name" value="AAA_lid_7"/>
</dbReference>
<evidence type="ECO:0000256" key="3">
    <source>
        <dbReference type="ARBA" id="ARBA00007188"/>
    </source>
</evidence>
<feature type="domain" description="AAA+ ATPase" evidence="10">
    <location>
        <begin position="410"/>
        <end position="704"/>
    </location>
</feature>
<feature type="compositionally biased region" description="Basic and acidic residues" evidence="9">
    <location>
        <begin position="2360"/>
        <end position="2370"/>
    </location>
</feature>
<accession>A0AA36MT38</accession>
<dbReference type="GO" id="GO:0000027">
    <property type="term" value="P:ribosomal large subunit assembly"/>
    <property type="evidence" value="ECO:0007669"/>
    <property type="project" value="TreeGrafter"/>
</dbReference>
<feature type="region of interest" description="Disordered" evidence="9">
    <location>
        <begin position="2359"/>
        <end position="2380"/>
    </location>
</feature>
<keyword evidence="6" id="KW-0067">ATP-binding</keyword>
<keyword evidence="5" id="KW-0547">Nucleotide-binding</keyword>
<evidence type="ECO:0000256" key="1">
    <source>
        <dbReference type="ARBA" id="ARBA00004604"/>
    </source>
</evidence>
<dbReference type="Proteomes" id="UP001178507">
    <property type="component" value="Unassembled WGS sequence"/>
</dbReference>
<protein>
    <recommendedName>
        <fullName evidence="4">Midasin</fullName>
    </recommendedName>
</protein>
<dbReference type="GO" id="GO:0030687">
    <property type="term" value="C:preribosome, large subunit precursor"/>
    <property type="evidence" value="ECO:0007669"/>
    <property type="project" value="TreeGrafter"/>
</dbReference>
<dbReference type="InterPro" id="IPR029058">
    <property type="entry name" value="AB_hydrolase_fold"/>
</dbReference>
<comment type="subcellular location">
    <subcellularLocation>
        <location evidence="1">Nucleus</location>
        <location evidence="1">Nucleolus</location>
    </subcellularLocation>
    <subcellularLocation>
        <location evidence="2">Nucleus</location>
        <location evidence="2">Nucleoplasm</location>
    </subcellularLocation>
</comment>
<feature type="domain" description="AAA+ ATPase" evidence="10">
    <location>
        <begin position="1616"/>
        <end position="1767"/>
    </location>
</feature>
<dbReference type="Pfam" id="PF17867">
    <property type="entry name" value="AAA_lid_7"/>
    <property type="match status" value="2"/>
</dbReference>
<name>A0AA36MT38_9DINO</name>
<dbReference type="Pfam" id="PF17865">
    <property type="entry name" value="AAA_lid_5"/>
    <property type="match status" value="1"/>
</dbReference>
<dbReference type="FunFam" id="3.40.50.300:FF:001384">
    <property type="entry name" value="Midasin"/>
    <property type="match status" value="1"/>
</dbReference>
<dbReference type="GO" id="GO:0005524">
    <property type="term" value="F:ATP binding"/>
    <property type="evidence" value="ECO:0007669"/>
    <property type="project" value="UniProtKB-KW"/>
</dbReference>
<feature type="domain" description="AAA+ ATPase" evidence="10">
    <location>
        <begin position="78"/>
        <end position="228"/>
    </location>
</feature>
<evidence type="ECO:0000256" key="8">
    <source>
        <dbReference type="ARBA" id="ARBA00023242"/>
    </source>
</evidence>
<organism evidence="11 12">
    <name type="scientific">Effrenium voratum</name>
    <dbReference type="NCBI Taxonomy" id="2562239"/>
    <lineage>
        <taxon>Eukaryota</taxon>
        <taxon>Sar</taxon>
        <taxon>Alveolata</taxon>
        <taxon>Dinophyceae</taxon>
        <taxon>Suessiales</taxon>
        <taxon>Symbiodiniaceae</taxon>
        <taxon>Effrenium</taxon>
    </lineage>
</organism>
<dbReference type="InterPro" id="IPR027417">
    <property type="entry name" value="P-loop_NTPase"/>
</dbReference>
<feature type="domain" description="AAA+ ATPase" evidence="10">
    <location>
        <begin position="859"/>
        <end position="1011"/>
    </location>
</feature>
<dbReference type="InterPro" id="IPR011704">
    <property type="entry name" value="ATPase_dyneun-rel_AAA"/>
</dbReference>
<dbReference type="PANTHER" id="PTHR48103">
    <property type="entry name" value="MIDASIN-RELATED"/>
    <property type="match status" value="1"/>
</dbReference>
<reference evidence="11" key="1">
    <citation type="submission" date="2023-08" db="EMBL/GenBank/DDBJ databases">
        <authorList>
            <person name="Chen Y."/>
            <person name="Shah S."/>
            <person name="Dougan E. K."/>
            <person name="Thang M."/>
            <person name="Chan C."/>
        </authorList>
    </citation>
    <scope>NUCLEOTIDE SEQUENCE</scope>
</reference>
<dbReference type="FunFam" id="3.40.50.300:FF:000582">
    <property type="entry name" value="Midasin"/>
    <property type="match status" value="1"/>
</dbReference>
<dbReference type="CDD" id="cd00009">
    <property type="entry name" value="AAA"/>
    <property type="match status" value="3"/>
</dbReference>
<dbReference type="Pfam" id="PF07728">
    <property type="entry name" value="AAA_5"/>
    <property type="match status" value="8"/>
</dbReference>
<dbReference type="SUPFAM" id="SSF53474">
    <property type="entry name" value="alpha/beta-Hydrolases"/>
    <property type="match status" value="1"/>
</dbReference>
<evidence type="ECO:0000256" key="4">
    <source>
        <dbReference type="ARBA" id="ARBA00017143"/>
    </source>
</evidence>
<evidence type="ECO:0000313" key="12">
    <source>
        <dbReference type="Proteomes" id="UP001178507"/>
    </source>
</evidence>
<dbReference type="GO" id="GO:0005654">
    <property type="term" value="C:nucleoplasm"/>
    <property type="evidence" value="ECO:0007669"/>
    <property type="project" value="UniProtKB-SubCell"/>
</dbReference>
<dbReference type="GO" id="GO:0000055">
    <property type="term" value="P:ribosomal large subunit export from nucleus"/>
    <property type="evidence" value="ECO:0007669"/>
    <property type="project" value="TreeGrafter"/>
</dbReference>
<comment type="similarity">
    <text evidence="3">Belongs to the midasin family.</text>
</comment>
<dbReference type="InterPro" id="IPR041190">
    <property type="entry name" value="Midasin_AAA_lid_5"/>
</dbReference>
<evidence type="ECO:0000313" key="11">
    <source>
        <dbReference type="EMBL" id="CAJ1379050.1"/>
    </source>
</evidence>
<dbReference type="PRINTS" id="PR00830">
    <property type="entry name" value="ENDOLAPTASE"/>
</dbReference>
<dbReference type="Gene3D" id="3.40.50.300">
    <property type="entry name" value="P-loop containing nucleotide triphosphate hydrolases"/>
    <property type="match status" value="6"/>
</dbReference>
<dbReference type="InterPro" id="IPR003593">
    <property type="entry name" value="AAA+_ATPase"/>
</dbReference>
<keyword evidence="7" id="KW-0143">Chaperone</keyword>
<dbReference type="GO" id="GO:0016887">
    <property type="term" value="F:ATP hydrolysis activity"/>
    <property type="evidence" value="ECO:0007669"/>
    <property type="project" value="InterPro"/>
</dbReference>
<keyword evidence="12" id="KW-1185">Reference proteome</keyword>
<evidence type="ECO:0000256" key="6">
    <source>
        <dbReference type="ARBA" id="ARBA00022840"/>
    </source>
</evidence>
<evidence type="ECO:0000256" key="9">
    <source>
        <dbReference type="SAM" id="MobiDB-lite"/>
    </source>
</evidence>